<dbReference type="STRING" id="1515439.SAMN06265784_103270"/>
<dbReference type="GO" id="GO:0003877">
    <property type="term" value="F:ATP:ADP adenylyltransferase activity"/>
    <property type="evidence" value="ECO:0007669"/>
    <property type="project" value="InterPro"/>
</dbReference>
<keyword evidence="4" id="KW-0548">Nucleotidyltransferase</keyword>
<dbReference type="GO" id="GO:0009117">
    <property type="term" value="P:nucleotide metabolic process"/>
    <property type="evidence" value="ECO:0007669"/>
    <property type="project" value="InterPro"/>
</dbReference>
<protein>
    <submittedName>
        <fullName evidence="4">ATP adenylyltransferase</fullName>
    </submittedName>
</protein>
<sequence>MLSSPLRLEPGTLWRAILRQTEHALRCGALLPIETTQELIEEGGVHFIVRQVSSLTRKEETRQASKVEAGERSTVDPFLPYARDLFVADLSDTHVALLNKFNVIDHHLLIVTRCFQVQEALLDLADFASLAACMAEFDALGFYNGGAAAGASQRHKHLQMVPLPLGESRVPLLIESVFASARMEGTIGTVPGLAFRHAFARLDLSPAASPNAAQAAFDCYRSLLEATGLREIEANGERLQSAPYNLLVTRRWMLLVPRSAECAEGISVNALGFAGSLFVRDAAQLQTIRTLGPMTVLQRVAV</sequence>
<evidence type="ECO:0000256" key="1">
    <source>
        <dbReference type="PIRSR" id="PIRSR000846-1"/>
    </source>
</evidence>
<dbReference type="InterPro" id="IPR036265">
    <property type="entry name" value="HIT-like_sf"/>
</dbReference>
<dbReference type="Pfam" id="PF09830">
    <property type="entry name" value="ATP_transf"/>
    <property type="match status" value="1"/>
</dbReference>
<dbReference type="InterPro" id="IPR045759">
    <property type="entry name" value="Ap4A_phos1/2_N"/>
</dbReference>
<reference evidence="5" key="1">
    <citation type="submission" date="2017-04" db="EMBL/GenBank/DDBJ databases">
        <authorList>
            <person name="Varghese N."/>
            <person name="Submissions S."/>
        </authorList>
    </citation>
    <scope>NUCLEOTIDE SEQUENCE [LARGE SCALE GENOMIC DNA]</scope>
    <source>
        <strain evidence="5">LMG 29540</strain>
    </source>
</reference>
<keyword evidence="5" id="KW-1185">Reference proteome</keyword>
<dbReference type="GO" id="GO:0005524">
    <property type="term" value="F:ATP binding"/>
    <property type="evidence" value="ECO:0007669"/>
    <property type="project" value="InterPro"/>
</dbReference>
<evidence type="ECO:0000259" key="2">
    <source>
        <dbReference type="Pfam" id="PF09830"/>
    </source>
</evidence>
<dbReference type="OrthoDB" id="421767at2"/>
<keyword evidence="4" id="KW-0808">Transferase</keyword>
<feature type="domain" description="ATP adenylyltransferase C-terminal" evidence="2">
    <location>
        <begin position="192"/>
        <end position="302"/>
    </location>
</feature>
<evidence type="ECO:0000313" key="5">
    <source>
        <dbReference type="Proteomes" id="UP000193228"/>
    </source>
</evidence>
<feature type="active site" description="Nucleophile" evidence="1">
    <location>
        <position position="157"/>
    </location>
</feature>
<dbReference type="PANTHER" id="PTHR38420">
    <property type="entry name" value="AP-4-A PHOSPHORYLASE II"/>
    <property type="match status" value="1"/>
</dbReference>
<accession>A0A1X7K1Y9</accession>
<dbReference type="InterPro" id="IPR019200">
    <property type="entry name" value="ATP_adenylylTrfase_C"/>
</dbReference>
<dbReference type="SUPFAM" id="SSF54197">
    <property type="entry name" value="HIT-like"/>
    <property type="match status" value="1"/>
</dbReference>
<dbReference type="PANTHER" id="PTHR38420:SF1">
    <property type="entry name" value="PUTATIVE (AFU_ORTHOLOGUE AFUA_5G14690)-RELATED"/>
    <property type="match status" value="1"/>
</dbReference>
<dbReference type="EMBL" id="FXAT01000003">
    <property type="protein sequence ID" value="SMG34675.1"/>
    <property type="molecule type" value="Genomic_DNA"/>
</dbReference>
<dbReference type="Gene3D" id="3.30.428.70">
    <property type="match status" value="1"/>
</dbReference>
<dbReference type="Pfam" id="PF19327">
    <property type="entry name" value="Ap4A_phos_N"/>
    <property type="match status" value="1"/>
</dbReference>
<name>A0A1X7K1Y9_9BURK</name>
<dbReference type="RefSeq" id="WP_085482602.1">
    <property type="nucleotide sequence ID" value="NZ_FXAT01000003.1"/>
</dbReference>
<dbReference type="AlphaFoldDB" id="A0A1X7K1Y9"/>
<dbReference type="Proteomes" id="UP000193228">
    <property type="component" value="Unassembled WGS sequence"/>
</dbReference>
<organism evidence="4 5">
    <name type="scientific">Paraburkholderia susongensis</name>
    <dbReference type="NCBI Taxonomy" id="1515439"/>
    <lineage>
        <taxon>Bacteria</taxon>
        <taxon>Pseudomonadati</taxon>
        <taxon>Pseudomonadota</taxon>
        <taxon>Betaproteobacteria</taxon>
        <taxon>Burkholderiales</taxon>
        <taxon>Burkholderiaceae</taxon>
        <taxon>Paraburkholderia</taxon>
    </lineage>
</organism>
<gene>
    <name evidence="4" type="ORF">SAMN06265784_103270</name>
</gene>
<feature type="domain" description="Ap4A phosphorylase 1/2 N-terminal" evidence="3">
    <location>
        <begin position="6"/>
        <end position="179"/>
    </location>
</feature>
<dbReference type="InterPro" id="IPR009163">
    <property type="entry name" value="Ap4A_phos1/2"/>
</dbReference>
<dbReference type="PIRSF" id="PIRSF000846">
    <property type="entry name" value="ATP_adenylyltr"/>
    <property type="match status" value="1"/>
</dbReference>
<evidence type="ECO:0000259" key="3">
    <source>
        <dbReference type="Pfam" id="PF19327"/>
    </source>
</evidence>
<proteinExistence type="predicted"/>
<evidence type="ECO:0000313" key="4">
    <source>
        <dbReference type="EMBL" id="SMG34675.1"/>
    </source>
</evidence>
<dbReference type="InterPro" id="IPR043171">
    <property type="entry name" value="Ap4A_phos1/2-like"/>
</dbReference>